<evidence type="ECO:0000256" key="3">
    <source>
        <dbReference type="SAM" id="MobiDB-lite"/>
    </source>
</evidence>
<accession>A0AAF0IHW0</accession>
<reference evidence="4" key="1">
    <citation type="submission" date="2023-03" db="EMBL/GenBank/DDBJ databases">
        <title>Emydomyces testavorans Genome Sequence.</title>
        <authorList>
            <person name="Hoyer L."/>
        </authorList>
    </citation>
    <scope>NUCLEOTIDE SEQUENCE</scope>
    <source>
        <strain evidence="4">16-2883</strain>
    </source>
</reference>
<dbReference type="Gene3D" id="3.40.1350.10">
    <property type="match status" value="1"/>
</dbReference>
<comment type="subcellular location">
    <subcellularLocation>
        <location evidence="1">Mitochondrion</location>
    </subcellularLocation>
</comment>
<dbReference type="GO" id="GO:0005739">
    <property type="term" value="C:mitochondrion"/>
    <property type="evidence" value="ECO:0007669"/>
    <property type="project" value="UniProtKB-SubCell"/>
</dbReference>
<gene>
    <name evidence="4" type="ORF">PRK78_002747</name>
</gene>
<evidence type="ECO:0008006" key="6">
    <source>
        <dbReference type="Google" id="ProtNLM"/>
    </source>
</evidence>
<feature type="region of interest" description="Disordered" evidence="3">
    <location>
        <begin position="29"/>
        <end position="48"/>
    </location>
</feature>
<dbReference type="EMBL" id="CP120628">
    <property type="protein sequence ID" value="WEW57282.1"/>
    <property type="molecule type" value="Genomic_DNA"/>
</dbReference>
<dbReference type="InterPro" id="IPR018828">
    <property type="entry name" value="RRG7"/>
</dbReference>
<dbReference type="PANTHER" id="PTHR28133:SF1">
    <property type="entry name" value="REQUIRED FOR RESPIRATORY GROWTH PROTEIN 7, MITOCHONDRIAL"/>
    <property type="match status" value="1"/>
</dbReference>
<evidence type="ECO:0000313" key="4">
    <source>
        <dbReference type="EMBL" id="WEW57282.1"/>
    </source>
</evidence>
<dbReference type="GO" id="GO:0003676">
    <property type="term" value="F:nucleic acid binding"/>
    <property type="evidence" value="ECO:0007669"/>
    <property type="project" value="InterPro"/>
</dbReference>
<evidence type="ECO:0000256" key="1">
    <source>
        <dbReference type="ARBA" id="ARBA00004173"/>
    </source>
</evidence>
<organism evidence="4 5">
    <name type="scientific">Emydomyces testavorans</name>
    <dbReference type="NCBI Taxonomy" id="2070801"/>
    <lineage>
        <taxon>Eukaryota</taxon>
        <taxon>Fungi</taxon>
        <taxon>Dikarya</taxon>
        <taxon>Ascomycota</taxon>
        <taxon>Pezizomycotina</taxon>
        <taxon>Eurotiomycetes</taxon>
        <taxon>Eurotiomycetidae</taxon>
        <taxon>Onygenales</taxon>
        <taxon>Nannizziopsiaceae</taxon>
        <taxon>Emydomyces</taxon>
    </lineage>
</organism>
<evidence type="ECO:0000313" key="5">
    <source>
        <dbReference type="Proteomes" id="UP001219355"/>
    </source>
</evidence>
<dbReference type="PANTHER" id="PTHR28133">
    <property type="entry name" value="REQUIRED FOR RESPIRATORY GROWTH PROTEIN 7, MITOCHONDRIAL"/>
    <property type="match status" value="1"/>
</dbReference>
<name>A0AAF0IHW0_9EURO</name>
<protein>
    <recommendedName>
        <fullName evidence="6">Required for respiratory growth protein 7, mitochondrial</fullName>
    </recommendedName>
</protein>
<keyword evidence="2" id="KW-0496">Mitochondrion</keyword>
<proteinExistence type="predicted"/>
<dbReference type="AlphaFoldDB" id="A0AAF0IHW0"/>
<sequence>MKHLRQIRPLCSQLSHYPRTPTPYTILSRCNSTNQSPSIPTPPLPPTSQHHDLPSFLAYATRTSLSPTSTTYVGTHYEYTVLHSLRSYALDLTRIGGRADSGIDLVGTWRLSSQHTPLRVIVQCKALRNKLGPNLIRELEGTFAGAPAGWRGEGILGLLVSPREATKGVRDALAKSRFPLMWILADAEDGAIRQALWNGRASDVGLGGLGVQVQHVIDSGDVVKQKIILTWDGHELKRGDASAKEGTP</sequence>
<keyword evidence="5" id="KW-1185">Reference proteome</keyword>
<dbReference type="Proteomes" id="UP001219355">
    <property type="component" value="Chromosome 2"/>
</dbReference>
<dbReference type="InterPro" id="IPR011856">
    <property type="entry name" value="tRNA_endonuc-like_dom_sf"/>
</dbReference>
<evidence type="ECO:0000256" key="2">
    <source>
        <dbReference type="ARBA" id="ARBA00023128"/>
    </source>
</evidence>
<dbReference type="Pfam" id="PF10356">
    <property type="entry name" value="RRG7"/>
    <property type="match status" value="1"/>
</dbReference>